<keyword evidence="8" id="KW-1134">Transmembrane beta strand</keyword>
<evidence type="ECO:0000256" key="18">
    <source>
        <dbReference type="ARBA" id="ARBA00032375"/>
    </source>
</evidence>
<dbReference type="PANTHER" id="PTHR40457:SF1">
    <property type="entry name" value="PHOSPHOLIPASE A1"/>
    <property type="match status" value="1"/>
</dbReference>
<dbReference type="EC" id="3.1.1.32" evidence="6"/>
<dbReference type="EC" id="3.1.1.4" evidence="7"/>
<feature type="binding site" description="in dimeric form" evidence="20">
    <location>
        <position position="141"/>
    </location>
    <ligand>
        <name>Ca(2+)</name>
        <dbReference type="ChEBI" id="CHEBI:29108"/>
        <label>1</label>
    </ligand>
</feature>
<evidence type="ECO:0000256" key="7">
    <source>
        <dbReference type="ARBA" id="ARBA00013278"/>
    </source>
</evidence>
<evidence type="ECO:0000313" key="24">
    <source>
        <dbReference type="Proteomes" id="UP001208692"/>
    </source>
</evidence>
<dbReference type="AlphaFoldDB" id="A0AAV5AUY6"/>
<dbReference type="EMBL" id="BQKA01000021">
    <property type="protein sequence ID" value="GJM50085.1"/>
    <property type="molecule type" value="Genomic_DNA"/>
</dbReference>
<keyword evidence="9" id="KW-0812">Transmembrane</keyword>
<evidence type="ECO:0000256" key="8">
    <source>
        <dbReference type="ARBA" id="ARBA00022452"/>
    </source>
</evidence>
<dbReference type="PANTHER" id="PTHR40457">
    <property type="entry name" value="PHOSPHOLIPASE A1"/>
    <property type="match status" value="1"/>
</dbReference>
<comment type="caution">
    <text evidence="21">The sequence shown here is derived from an EMBL/GenBank/DDBJ whole genome shotgun (WGS) entry which is preliminary data.</text>
</comment>
<dbReference type="Proteomes" id="UP001208692">
    <property type="component" value="Unassembled WGS sequence"/>
</dbReference>
<dbReference type="Gene3D" id="2.40.230.10">
    <property type="entry name" value="Phospholipase A1"/>
    <property type="match status" value="1"/>
</dbReference>
<keyword evidence="12" id="KW-0378">Hydrolase</keyword>
<comment type="catalytic activity">
    <reaction evidence="1">
        <text>a 1,2-diacyl-sn-glycero-3-phosphocholine + H2O = a 2-acyl-sn-glycero-3-phosphocholine + a fatty acid + H(+)</text>
        <dbReference type="Rhea" id="RHEA:18689"/>
        <dbReference type="ChEBI" id="CHEBI:15377"/>
        <dbReference type="ChEBI" id="CHEBI:15378"/>
        <dbReference type="ChEBI" id="CHEBI:28868"/>
        <dbReference type="ChEBI" id="CHEBI:57643"/>
        <dbReference type="ChEBI" id="CHEBI:57875"/>
        <dbReference type="EC" id="3.1.1.32"/>
    </reaction>
</comment>
<feature type="binding site" description="in dimeric form" evidence="20">
    <location>
        <position position="95"/>
    </location>
    <ligand>
        <name>Ca(2+)</name>
        <dbReference type="ChEBI" id="CHEBI:29108"/>
        <label>1</label>
    </ligand>
</feature>
<keyword evidence="24" id="KW-1185">Reference proteome</keyword>
<evidence type="ECO:0000256" key="16">
    <source>
        <dbReference type="ARBA" id="ARBA00023136"/>
    </source>
</evidence>
<dbReference type="GO" id="GO:0009279">
    <property type="term" value="C:cell outer membrane"/>
    <property type="evidence" value="ECO:0007669"/>
    <property type="project" value="UniProtKB-SubCell"/>
</dbReference>
<comment type="similarity">
    <text evidence="4">Belongs to the phospholipase A1 family.</text>
</comment>
<keyword evidence="16" id="KW-0472">Membrane</keyword>
<protein>
    <recommendedName>
        <fullName evidence="18">Phosphatidylcholine 1-acylhydrolase</fullName>
        <ecNumber evidence="6">3.1.1.32</ecNumber>
        <ecNumber evidence="7">3.1.1.4</ecNumber>
    </recommendedName>
</protein>
<keyword evidence="15" id="KW-0443">Lipid metabolism</keyword>
<gene>
    <name evidence="21" type="ORF">RCZ15_10590</name>
    <name evidence="22" type="ORF">RCZ16_14070</name>
</gene>
<keyword evidence="10 20" id="KW-0479">Metal-binding</keyword>
<evidence type="ECO:0000256" key="9">
    <source>
        <dbReference type="ARBA" id="ARBA00022692"/>
    </source>
</evidence>
<organism evidence="21 23">
    <name type="scientific">Capnocytophaga catalasegens</name>
    <dbReference type="NCBI Taxonomy" id="1004260"/>
    <lineage>
        <taxon>Bacteria</taxon>
        <taxon>Pseudomonadati</taxon>
        <taxon>Bacteroidota</taxon>
        <taxon>Flavobacteriia</taxon>
        <taxon>Flavobacteriales</taxon>
        <taxon>Flavobacteriaceae</taxon>
        <taxon>Capnocytophaga</taxon>
    </lineage>
</organism>
<evidence type="ECO:0000313" key="22">
    <source>
        <dbReference type="EMBL" id="GJM53090.1"/>
    </source>
</evidence>
<name>A0AAV5AUY6_9FLAO</name>
<evidence type="ECO:0000256" key="12">
    <source>
        <dbReference type="ARBA" id="ARBA00022801"/>
    </source>
</evidence>
<dbReference type="Proteomes" id="UP001207736">
    <property type="component" value="Unassembled WGS sequence"/>
</dbReference>
<proteinExistence type="inferred from homology"/>
<dbReference type="GO" id="GO:0004623">
    <property type="term" value="F:phospholipase A2 activity"/>
    <property type="evidence" value="ECO:0007669"/>
    <property type="project" value="UniProtKB-EC"/>
</dbReference>
<feature type="active site" description="Proton acceptor" evidence="19">
    <location>
        <position position="131"/>
    </location>
</feature>
<evidence type="ECO:0000256" key="3">
    <source>
        <dbReference type="ARBA" id="ARBA00004571"/>
    </source>
</evidence>
<keyword evidence="11" id="KW-0732">Signal</keyword>
<dbReference type="InterPro" id="IPR003187">
    <property type="entry name" value="PLipase_A1"/>
</dbReference>
<feature type="binding site" description="in dimeric form" evidence="20">
    <location>
        <position position="176"/>
    </location>
    <ligand>
        <name>Ca(2+)</name>
        <dbReference type="ChEBI" id="CHEBI:29108"/>
        <label>1</label>
    </ligand>
</feature>
<dbReference type="GO" id="GO:0008970">
    <property type="term" value="F:phospholipase A1 activity"/>
    <property type="evidence" value="ECO:0007669"/>
    <property type="project" value="UniProtKB-EC"/>
</dbReference>
<evidence type="ECO:0000256" key="1">
    <source>
        <dbReference type="ARBA" id="ARBA00000111"/>
    </source>
</evidence>
<dbReference type="GO" id="GO:0016042">
    <property type="term" value="P:lipid catabolic process"/>
    <property type="evidence" value="ECO:0007669"/>
    <property type="project" value="UniProtKB-KW"/>
</dbReference>
<evidence type="ECO:0000313" key="23">
    <source>
        <dbReference type="Proteomes" id="UP001207736"/>
    </source>
</evidence>
<keyword evidence="13 20" id="KW-0106">Calcium</keyword>
<evidence type="ECO:0000256" key="13">
    <source>
        <dbReference type="ARBA" id="ARBA00022837"/>
    </source>
</evidence>
<keyword evidence="17" id="KW-0998">Cell outer membrane</keyword>
<evidence type="ECO:0000256" key="4">
    <source>
        <dbReference type="ARBA" id="ARBA00010525"/>
    </source>
</evidence>
<evidence type="ECO:0000313" key="21">
    <source>
        <dbReference type="EMBL" id="GJM50085.1"/>
    </source>
</evidence>
<evidence type="ECO:0000256" key="20">
    <source>
        <dbReference type="PIRSR" id="PIRSR603187-2"/>
    </source>
</evidence>
<dbReference type="Pfam" id="PF02253">
    <property type="entry name" value="PLA1"/>
    <property type="match status" value="1"/>
</dbReference>
<evidence type="ECO:0000256" key="5">
    <source>
        <dbReference type="ARBA" id="ARBA00011702"/>
    </source>
</evidence>
<dbReference type="PRINTS" id="PR01486">
    <property type="entry name" value="PHPHLIPASEA1"/>
</dbReference>
<evidence type="ECO:0000256" key="15">
    <source>
        <dbReference type="ARBA" id="ARBA00023098"/>
    </source>
</evidence>
<feature type="active site" description="Nucleophile" evidence="19">
    <location>
        <position position="133"/>
    </location>
</feature>
<evidence type="ECO:0000256" key="19">
    <source>
        <dbReference type="PIRSR" id="PIRSR603187-1"/>
    </source>
</evidence>
<evidence type="ECO:0000256" key="2">
    <source>
        <dbReference type="ARBA" id="ARBA00001604"/>
    </source>
</evidence>
<comment type="subcellular location">
    <subcellularLocation>
        <location evidence="3">Cell outer membrane</location>
        <topology evidence="3">Multi-pass membrane protein</topology>
    </subcellularLocation>
</comment>
<evidence type="ECO:0000256" key="6">
    <source>
        <dbReference type="ARBA" id="ARBA00013179"/>
    </source>
</evidence>
<comment type="subunit">
    <text evidence="5">Homodimer; dimerization is reversible, and the dimeric form is the active one.</text>
</comment>
<comment type="cofactor">
    <cofactor evidence="20">
        <name>Ca(2+)</name>
        <dbReference type="ChEBI" id="CHEBI:29108"/>
    </cofactor>
    <text evidence="20">Binds 1 Ca(2+) ion per monomer.</text>
</comment>
<comment type="catalytic activity">
    <reaction evidence="2">
        <text>a 1,2-diacyl-sn-glycero-3-phosphocholine + H2O = a 1-acyl-sn-glycero-3-phosphocholine + a fatty acid + H(+)</text>
        <dbReference type="Rhea" id="RHEA:15801"/>
        <dbReference type="ChEBI" id="CHEBI:15377"/>
        <dbReference type="ChEBI" id="CHEBI:15378"/>
        <dbReference type="ChEBI" id="CHEBI:28868"/>
        <dbReference type="ChEBI" id="CHEBI:57643"/>
        <dbReference type="ChEBI" id="CHEBI:58168"/>
        <dbReference type="EC" id="3.1.1.4"/>
    </reaction>
</comment>
<evidence type="ECO:0000256" key="10">
    <source>
        <dbReference type="ARBA" id="ARBA00022723"/>
    </source>
</evidence>
<accession>A0AAV5AUY6</accession>
<dbReference type="SUPFAM" id="SSF56931">
    <property type="entry name" value="Outer membrane phospholipase A (OMPLA)"/>
    <property type="match status" value="1"/>
</dbReference>
<reference evidence="21 24" key="1">
    <citation type="submission" date="2021-11" db="EMBL/GenBank/DDBJ databases">
        <title>Draft genome sequence of Capnocytophaga sp. strain KC07075 isolated from cat oral cavity.</title>
        <authorList>
            <person name="Suzuki M."/>
            <person name="Imaoka K."/>
            <person name="Kimura M."/>
            <person name="Morikawa S."/>
            <person name="Maeda K."/>
        </authorList>
    </citation>
    <scope>NUCLEOTIDE SEQUENCE</scope>
    <source>
        <strain evidence="21">KC07075</strain>
        <strain evidence="22 24">KC07079</strain>
    </source>
</reference>
<dbReference type="EMBL" id="BQKB01000025">
    <property type="protein sequence ID" value="GJM53090.1"/>
    <property type="molecule type" value="Genomic_DNA"/>
</dbReference>
<dbReference type="GO" id="GO:0046872">
    <property type="term" value="F:metal ion binding"/>
    <property type="evidence" value="ECO:0007669"/>
    <property type="project" value="UniProtKB-KW"/>
</dbReference>
<evidence type="ECO:0000256" key="11">
    <source>
        <dbReference type="ARBA" id="ARBA00022729"/>
    </source>
</evidence>
<keyword evidence="14" id="KW-0442">Lipid degradation</keyword>
<evidence type="ECO:0000256" key="14">
    <source>
        <dbReference type="ARBA" id="ARBA00022963"/>
    </source>
</evidence>
<evidence type="ECO:0000256" key="17">
    <source>
        <dbReference type="ARBA" id="ARBA00023237"/>
    </source>
</evidence>
<sequence>MFELEDEDQRGVFKPSMYKPMYVIPFRITDNVNRQPQNINPQRGNPPYKEYQNVESKFQVSLKTKVWQDFLGFKGDFWVAFTQQAYWQVYNGDLSRPFRELNYEPELMYVVPLQLSIGDFKWQMAGLSINHQSNGKEQLYSRSWNRIILMNAFEYNDFMFITRFWRRMSEKTQSDDNADILDYMGRSELTVSYNSKKHSFIFLMRNNLKFNKNNKGFGEFTYIYPVGKGGLRLFAQLSTGYGDSLIEYNHSQTSLGAGIMLSEF</sequence>
<dbReference type="InterPro" id="IPR036541">
    <property type="entry name" value="PLipase_A1_sf"/>
</dbReference>